<reference evidence="9 10" key="1">
    <citation type="submission" date="2024-03" db="EMBL/GenBank/DDBJ databases">
        <title>Adaptation during the transition from Ophiocordyceps entomopathogen to insect associate is accompanied by gene loss and intensified selection.</title>
        <authorList>
            <person name="Ward C.M."/>
            <person name="Onetto C.A."/>
            <person name="Borneman A.R."/>
        </authorList>
    </citation>
    <scope>NUCLEOTIDE SEQUENCE [LARGE SCALE GENOMIC DNA]</scope>
    <source>
        <strain evidence="9">AWRI1</strain>
        <tissue evidence="9">Single Adult Female</tissue>
    </source>
</reference>
<dbReference type="Proteomes" id="UP001367676">
    <property type="component" value="Unassembled WGS sequence"/>
</dbReference>
<evidence type="ECO:0000259" key="8">
    <source>
        <dbReference type="Pfam" id="PF13868"/>
    </source>
</evidence>
<evidence type="ECO:0000313" key="9">
    <source>
        <dbReference type="EMBL" id="KAK7602537.1"/>
    </source>
</evidence>
<keyword evidence="4" id="KW-0963">Cytoplasm</keyword>
<protein>
    <recommendedName>
        <fullName evidence="3">Trichoplein keratin filament-binding protein</fullName>
    </recommendedName>
</protein>
<evidence type="ECO:0000313" key="10">
    <source>
        <dbReference type="Proteomes" id="UP001367676"/>
    </source>
</evidence>
<feature type="coiled-coil region" evidence="7">
    <location>
        <begin position="72"/>
        <end position="113"/>
    </location>
</feature>
<gene>
    <name evidence="9" type="ORF">V9T40_008126</name>
</gene>
<dbReference type="Pfam" id="PF13868">
    <property type="entry name" value="TPH"/>
    <property type="match status" value="1"/>
</dbReference>
<feature type="domain" description="Trichohyalin-plectin-homology" evidence="8">
    <location>
        <begin position="183"/>
        <end position="506"/>
    </location>
</feature>
<keyword evidence="6" id="KW-0206">Cytoskeleton</keyword>
<feature type="coiled-coil region" evidence="7">
    <location>
        <begin position="200"/>
        <end position="256"/>
    </location>
</feature>
<proteinExistence type="inferred from homology"/>
<evidence type="ECO:0000256" key="2">
    <source>
        <dbReference type="ARBA" id="ARBA00010777"/>
    </source>
</evidence>
<evidence type="ECO:0000256" key="6">
    <source>
        <dbReference type="ARBA" id="ARBA00023212"/>
    </source>
</evidence>
<evidence type="ECO:0000256" key="7">
    <source>
        <dbReference type="SAM" id="Coils"/>
    </source>
</evidence>
<sequence length="576" mass="69544">MEEVKVGIDRKTHRLREESLARKRNQEYHKQLFWNDITNYYKSWNVQASKYSTWASQPPTPSNHEGCQDIEIMSLKQRREKLTELFRKEEQQYAEAIREYNRHQSEAKRETRADCENDTLKLMLQEERNGDVRKISNCSQWESVHPIIERATIQLVSRPGLYVVTAISSSLVARATTNSKNRMERKKSQKSMELCWTEQIKEKKLREENEKEMMRKLEEETNRQLVLEDQKEREFLQQKQEEMKQLRNYLLTQMEEIKKTDKLARELKAQEQREIQLKMDLEEIASRRNQIERQRRTKEFRSFLRHQYQSQLKQKTKQIQEELNEDKRLIEEISRCLEQEEKKTSRVKEETRQEIDRANAMLAEYTKLEKQREREMEFIFFEEAKKMWQKQEAHWEAEKEARNKLMRDVLITIQQQVKENLQRSAEQHKTLLEEKEDILGKIEDVNNQLKSKEREAAERKKKYMADLKEQIQEKEQQKIYEKQKEENEFRQEQNQLMLEEQRILSELSSFGSQKLKKPVIEKVPHLPENIIIETKETDIELLKDGGQSKLLSPERKSTKAKKSVNFCDKENLDIDE</sequence>
<feature type="coiled-coil region" evidence="7">
    <location>
        <begin position="305"/>
        <end position="368"/>
    </location>
</feature>
<comment type="subcellular location">
    <subcellularLocation>
        <location evidence="1">Cytoplasm</location>
        <location evidence="1">Cytoskeleton</location>
        <location evidence="1">Microtubule organizing center</location>
        <location evidence="1">Centrosome</location>
    </subcellularLocation>
</comment>
<feature type="coiled-coil region" evidence="7">
    <location>
        <begin position="414"/>
        <end position="502"/>
    </location>
</feature>
<dbReference type="GO" id="GO:0045095">
    <property type="term" value="C:keratin filament"/>
    <property type="evidence" value="ECO:0007669"/>
    <property type="project" value="TreeGrafter"/>
</dbReference>
<evidence type="ECO:0000256" key="5">
    <source>
        <dbReference type="ARBA" id="ARBA00023054"/>
    </source>
</evidence>
<comment type="similarity">
    <text evidence="2">Belongs to the TCHP family.</text>
</comment>
<name>A0AAN9Y9B7_9HEMI</name>
<dbReference type="GO" id="GO:0005813">
    <property type="term" value="C:centrosome"/>
    <property type="evidence" value="ECO:0007669"/>
    <property type="project" value="UniProtKB-SubCell"/>
</dbReference>
<dbReference type="InterPro" id="IPR043597">
    <property type="entry name" value="TPH_dom"/>
</dbReference>
<evidence type="ECO:0000256" key="4">
    <source>
        <dbReference type="ARBA" id="ARBA00022490"/>
    </source>
</evidence>
<evidence type="ECO:0000256" key="1">
    <source>
        <dbReference type="ARBA" id="ARBA00004300"/>
    </source>
</evidence>
<dbReference type="InterPro" id="IPR043596">
    <property type="entry name" value="CFAP53/TCHP"/>
</dbReference>
<dbReference type="EMBL" id="JBBCAQ010000008">
    <property type="protein sequence ID" value="KAK7602537.1"/>
    <property type="molecule type" value="Genomic_DNA"/>
</dbReference>
<organism evidence="9 10">
    <name type="scientific">Parthenolecanium corni</name>
    <dbReference type="NCBI Taxonomy" id="536013"/>
    <lineage>
        <taxon>Eukaryota</taxon>
        <taxon>Metazoa</taxon>
        <taxon>Ecdysozoa</taxon>
        <taxon>Arthropoda</taxon>
        <taxon>Hexapoda</taxon>
        <taxon>Insecta</taxon>
        <taxon>Pterygota</taxon>
        <taxon>Neoptera</taxon>
        <taxon>Paraneoptera</taxon>
        <taxon>Hemiptera</taxon>
        <taxon>Sternorrhyncha</taxon>
        <taxon>Coccoidea</taxon>
        <taxon>Coccidae</taxon>
        <taxon>Parthenolecanium</taxon>
    </lineage>
</organism>
<dbReference type="PANTHER" id="PTHR31183">
    <property type="entry name" value="TRICHOPLEIN KERATIN FILAMENT-BINDING PROTEIN FAMILY MEMBER"/>
    <property type="match status" value="1"/>
</dbReference>
<dbReference type="AlphaFoldDB" id="A0AAN9Y9B7"/>
<comment type="caution">
    <text evidence="9">The sequence shown here is derived from an EMBL/GenBank/DDBJ whole genome shotgun (WGS) entry which is preliminary data.</text>
</comment>
<evidence type="ECO:0000256" key="3">
    <source>
        <dbReference type="ARBA" id="ARBA00017328"/>
    </source>
</evidence>
<keyword evidence="10" id="KW-1185">Reference proteome</keyword>
<dbReference type="PANTHER" id="PTHR31183:SF2">
    <property type="entry name" value="TRICHOPLEIN KERATIN FILAMENT-BINDING PROTEIN"/>
    <property type="match status" value="1"/>
</dbReference>
<dbReference type="GO" id="GO:0006915">
    <property type="term" value="P:apoptotic process"/>
    <property type="evidence" value="ECO:0007669"/>
    <property type="project" value="TreeGrafter"/>
</dbReference>
<accession>A0AAN9Y9B7</accession>
<keyword evidence="5 7" id="KW-0175">Coiled coil</keyword>